<gene>
    <name evidence="2" type="ORF">DES52_1095</name>
</gene>
<feature type="compositionally biased region" description="Low complexity" evidence="1">
    <location>
        <begin position="147"/>
        <end position="160"/>
    </location>
</feature>
<sequence length="232" mass="26054">MNAPAYLSVQEAACHLGVSRAFIYQAISNGDLPVVCTGHVLVSELLQFEKHRTRPRLPHHETASKEEKPTPCRAGLSSFTFGPATTINSTFRPPPEASTHEDRTGATMRQYHVRPLPTAARRSWIAPQGSRYLASVRAREDRASPQRARTSRSAALSAFRIKNLQSQERRRDDRDNRDESSKNALHTTISLVPTLDHKEAPSLLPWSASPRWSMRGALRACSRCCRTPHNRR</sequence>
<feature type="region of interest" description="Disordered" evidence="1">
    <location>
        <begin position="135"/>
        <end position="187"/>
    </location>
</feature>
<feature type="region of interest" description="Disordered" evidence="1">
    <location>
        <begin position="83"/>
        <end position="108"/>
    </location>
</feature>
<evidence type="ECO:0000313" key="2">
    <source>
        <dbReference type="EMBL" id="PYE53233.1"/>
    </source>
</evidence>
<proteinExistence type="predicted"/>
<comment type="caution">
    <text evidence="2">The sequence shown here is derived from an EMBL/GenBank/DDBJ whole genome shotgun (WGS) entry which is preliminary data.</text>
</comment>
<name>A0A318S850_9DEIO</name>
<reference evidence="2 3" key="1">
    <citation type="submission" date="2018-06" db="EMBL/GenBank/DDBJ databases">
        <title>Genomic Encyclopedia of Type Strains, Phase IV (KMG-IV): sequencing the most valuable type-strain genomes for metagenomic binning, comparative biology and taxonomic classification.</title>
        <authorList>
            <person name="Goeker M."/>
        </authorList>
    </citation>
    <scope>NUCLEOTIDE SEQUENCE [LARGE SCALE GENOMIC DNA]</scope>
    <source>
        <strain evidence="2 3">DSM 18048</strain>
    </source>
</reference>
<feature type="compositionally biased region" description="Basic and acidic residues" evidence="1">
    <location>
        <begin position="167"/>
        <end position="181"/>
    </location>
</feature>
<dbReference type="EMBL" id="QJSX01000009">
    <property type="protein sequence ID" value="PYE53233.1"/>
    <property type="molecule type" value="Genomic_DNA"/>
</dbReference>
<dbReference type="Proteomes" id="UP000248326">
    <property type="component" value="Unassembled WGS sequence"/>
</dbReference>
<protein>
    <submittedName>
        <fullName evidence="2">Excisionase family DNA binding protein</fullName>
    </submittedName>
</protein>
<dbReference type="AlphaFoldDB" id="A0A318S850"/>
<evidence type="ECO:0000256" key="1">
    <source>
        <dbReference type="SAM" id="MobiDB-lite"/>
    </source>
</evidence>
<accession>A0A318S850</accession>
<evidence type="ECO:0000313" key="3">
    <source>
        <dbReference type="Proteomes" id="UP000248326"/>
    </source>
</evidence>
<organism evidence="2 3">
    <name type="scientific">Deinococcus yavapaiensis KR-236</name>
    <dbReference type="NCBI Taxonomy" id="694435"/>
    <lineage>
        <taxon>Bacteria</taxon>
        <taxon>Thermotogati</taxon>
        <taxon>Deinococcota</taxon>
        <taxon>Deinococci</taxon>
        <taxon>Deinococcales</taxon>
        <taxon>Deinococcaceae</taxon>
        <taxon>Deinococcus</taxon>
    </lineage>
</organism>
<keyword evidence="3" id="KW-1185">Reference proteome</keyword>